<protein>
    <recommendedName>
        <fullName evidence="14">cholesterol 7-desaturase</fullName>
        <ecNumber evidence="14">1.14.19.21</ecNumber>
    </recommendedName>
</protein>
<keyword evidence="8" id="KW-0560">Oxidoreductase</keyword>
<dbReference type="GO" id="GO:0170056">
    <property type="term" value="F:cholesterol 7-desaturase [NAD(P)H] activity"/>
    <property type="evidence" value="ECO:0007669"/>
    <property type="project" value="UniProtKB-EC"/>
</dbReference>
<evidence type="ECO:0000256" key="14">
    <source>
        <dbReference type="ARBA" id="ARBA00026095"/>
    </source>
</evidence>
<accession>A0A8D3EQY1</accession>
<dbReference type="GeneTree" id="ENSGT00390000016856"/>
<dbReference type="GO" id="GO:0005737">
    <property type="term" value="C:cytoplasm"/>
    <property type="evidence" value="ECO:0000318"/>
    <property type="project" value="GO_Central"/>
</dbReference>
<evidence type="ECO:0000256" key="1">
    <source>
        <dbReference type="ARBA" id="ARBA00001962"/>
    </source>
</evidence>
<dbReference type="Pfam" id="PF00355">
    <property type="entry name" value="Rieske"/>
    <property type="match status" value="1"/>
</dbReference>
<dbReference type="InterPro" id="IPR036922">
    <property type="entry name" value="Rieske_2Fe-2S_sf"/>
</dbReference>
<dbReference type="SUPFAM" id="SSF55961">
    <property type="entry name" value="Bet v1-like"/>
    <property type="match status" value="1"/>
</dbReference>
<dbReference type="UniPathway" id="UPA01020"/>
<evidence type="ECO:0000256" key="9">
    <source>
        <dbReference type="ARBA" id="ARBA00023004"/>
    </source>
</evidence>
<dbReference type="EMBL" id="EAAA01002278">
    <property type="status" value="NOT_ANNOTATED_CDS"/>
    <property type="molecule type" value="Genomic_DNA"/>
</dbReference>
<dbReference type="EC" id="1.14.19.21" evidence="14"/>
<comment type="cofactor">
    <cofactor evidence="1">
        <name>Fe cation</name>
        <dbReference type="ChEBI" id="CHEBI:24875"/>
    </cofactor>
</comment>
<evidence type="ECO:0000256" key="11">
    <source>
        <dbReference type="ARBA" id="ARBA00023136"/>
    </source>
</evidence>
<reference evidence="18" key="4">
    <citation type="submission" date="2025-09" db="UniProtKB">
        <authorList>
            <consortium name="Ensembl"/>
        </authorList>
    </citation>
    <scope>IDENTIFICATION</scope>
</reference>
<name>A0A8D3EQY1_CIOIN</name>
<proteinExistence type="inferred from homology"/>
<dbReference type="PANTHER" id="PTHR21266">
    <property type="entry name" value="IRON-SULFUR DOMAIN CONTAINING PROTEIN"/>
    <property type="match status" value="1"/>
</dbReference>
<comment type="catalytic activity">
    <reaction evidence="15">
        <text>cholesterol + NADH + O2 + H(+) = 7-dehydrocholesterol + NAD(+) + 2 H2O</text>
        <dbReference type="Rhea" id="RHEA:51644"/>
        <dbReference type="ChEBI" id="CHEBI:15377"/>
        <dbReference type="ChEBI" id="CHEBI:15378"/>
        <dbReference type="ChEBI" id="CHEBI:15379"/>
        <dbReference type="ChEBI" id="CHEBI:16113"/>
        <dbReference type="ChEBI" id="CHEBI:17759"/>
        <dbReference type="ChEBI" id="CHEBI:57540"/>
        <dbReference type="ChEBI" id="CHEBI:57945"/>
        <dbReference type="EC" id="1.14.19.21"/>
    </reaction>
    <physiologicalReaction direction="left-to-right" evidence="15">
        <dbReference type="Rhea" id="RHEA:51645"/>
    </physiologicalReaction>
</comment>
<keyword evidence="7" id="KW-1133">Transmembrane helix</keyword>
<reference evidence="18" key="2">
    <citation type="journal article" date="2008" name="Genome Biol.">
        <title>Improved genome assembly and evidence-based global gene model set for the chordate Ciona intestinalis: new insight into intron and operon populations.</title>
        <authorList>
            <person name="Satou Y."/>
            <person name="Mineta K."/>
            <person name="Ogasawara M."/>
            <person name="Sasakura Y."/>
            <person name="Shoguchi E."/>
            <person name="Ueno K."/>
            <person name="Yamada L."/>
            <person name="Matsumoto J."/>
            <person name="Wasserscheid J."/>
            <person name="Dewar K."/>
            <person name="Wiley G.B."/>
            <person name="Macmil S.L."/>
            <person name="Roe B.A."/>
            <person name="Zeller R.W."/>
            <person name="Hastings K.E."/>
            <person name="Lemaire P."/>
            <person name="Lindquist E."/>
            <person name="Endo T."/>
            <person name="Hotta K."/>
            <person name="Inaba K."/>
        </authorList>
    </citation>
    <scope>NUCLEOTIDE SEQUENCE [LARGE SCALE GENOMIC DNA]</scope>
    <source>
        <strain evidence="18">wild type</strain>
    </source>
</reference>
<comment type="similarity">
    <text evidence="13">Belongs to the cholesterol 7-desaturase family.</text>
</comment>
<dbReference type="InterPro" id="IPR017941">
    <property type="entry name" value="Rieske_2Fe-2S"/>
</dbReference>
<evidence type="ECO:0000256" key="12">
    <source>
        <dbReference type="ARBA" id="ARBA00025712"/>
    </source>
</evidence>
<evidence type="ECO:0000256" key="3">
    <source>
        <dbReference type="ARBA" id="ARBA00004972"/>
    </source>
</evidence>
<keyword evidence="11" id="KW-0472">Membrane</keyword>
<evidence type="ECO:0000256" key="16">
    <source>
        <dbReference type="ARBA" id="ARBA00049548"/>
    </source>
</evidence>
<evidence type="ECO:0000256" key="4">
    <source>
        <dbReference type="ARBA" id="ARBA00022692"/>
    </source>
</evidence>
<dbReference type="GO" id="GO:0016020">
    <property type="term" value="C:membrane"/>
    <property type="evidence" value="ECO:0007669"/>
    <property type="project" value="UniProtKB-SubCell"/>
</dbReference>
<keyword evidence="4" id="KW-0812">Transmembrane</keyword>
<sequence>MYFLYVLVFVPYNRVKRLGSIGYQNHEEGHLSKKDIANLVRRRRKVGDDLPPVFPNGWFRLVDSQQLEPGQVKQVTALGEHFAVFRSKSGKASILDAYCPHMGGNLAVGGIVKNDCLECPFHGWRFDGDGKCVAIPYSEKIPTFAKTKSWPCREVNKAIFVWFHCDGKEPEWEIPDISEISTGKFTYKGRVEHHANTHIQDVPENGSDLAHLSHLHVPHAMSGANLSTQYSSWWNFAEHIFKVTFIRSDEEPHISLFYLTHYLHVFKRFKLLSLNLNVYQIGPGIVHLHFDSPFGKGVFVQTLTPVEPLHLVLTHNLHASWSIPVWLGRIFLYLEAIQVDRDVMIWNNKTFEPRPKLLKEDSLIAKYRRWYSQFYTENSPRLTLKSEDGNGW</sequence>
<keyword evidence="19" id="KW-1185">Reference proteome</keyword>
<evidence type="ECO:0000256" key="7">
    <source>
        <dbReference type="ARBA" id="ARBA00022989"/>
    </source>
</evidence>
<dbReference type="InterPro" id="IPR045605">
    <property type="entry name" value="KshA-like_C"/>
</dbReference>
<dbReference type="GO" id="GO:0016491">
    <property type="term" value="F:oxidoreductase activity"/>
    <property type="evidence" value="ECO:0000318"/>
    <property type="project" value="GO_Central"/>
</dbReference>
<dbReference type="Ensembl" id="ENSCINT00000012328.3">
    <property type="protein sequence ID" value="ENSCINP00000012328.3"/>
    <property type="gene ID" value="ENSCING00000005966.3"/>
</dbReference>
<evidence type="ECO:0000313" key="19">
    <source>
        <dbReference type="Proteomes" id="UP000008144"/>
    </source>
</evidence>
<evidence type="ECO:0000256" key="5">
    <source>
        <dbReference type="ARBA" id="ARBA00022714"/>
    </source>
</evidence>
<dbReference type="Proteomes" id="UP000008144">
    <property type="component" value="Chromosome 6"/>
</dbReference>
<dbReference type="Pfam" id="PF19298">
    <property type="entry name" value="KshA_C"/>
    <property type="match status" value="1"/>
</dbReference>
<dbReference type="AlphaFoldDB" id="A0A8D3EQY1"/>
<evidence type="ECO:0000313" key="18">
    <source>
        <dbReference type="Ensembl" id="ENSCINP00000012328.3"/>
    </source>
</evidence>
<keyword evidence="10" id="KW-0411">Iron-sulfur</keyword>
<reference evidence="18" key="3">
    <citation type="submission" date="2025-08" db="UniProtKB">
        <authorList>
            <consortium name="Ensembl"/>
        </authorList>
    </citation>
    <scope>IDENTIFICATION</scope>
</reference>
<feature type="domain" description="Rieske" evidence="17">
    <location>
        <begin position="59"/>
        <end position="161"/>
    </location>
</feature>
<evidence type="ECO:0000256" key="8">
    <source>
        <dbReference type="ARBA" id="ARBA00023002"/>
    </source>
</evidence>
<dbReference type="SUPFAM" id="SSF50022">
    <property type="entry name" value="ISP domain"/>
    <property type="match status" value="1"/>
</dbReference>
<dbReference type="InParanoid" id="A0A8D3EQY1"/>
<dbReference type="OMA" id="AVYQMRR"/>
<evidence type="ECO:0000256" key="6">
    <source>
        <dbReference type="ARBA" id="ARBA00022723"/>
    </source>
</evidence>
<comment type="pathway">
    <text evidence="3">Hormone biosynthesis.</text>
</comment>
<dbReference type="Gene3D" id="2.102.10.10">
    <property type="entry name" value="Rieske [2Fe-2S] iron-sulphur domain"/>
    <property type="match status" value="1"/>
</dbReference>
<keyword evidence="5" id="KW-0001">2Fe-2S</keyword>
<comment type="pathway">
    <text evidence="12">Steroid hormone biosynthesis; dafachronic acid biosynthesis.</text>
</comment>
<reference evidence="19" key="1">
    <citation type="journal article" date="2002" name="Science">
        <title>The draft genome of Ciona intestinalis: insights into chordate and vertebrate origins.</title>
        <authorList>
            <person name="Dehal P."/>
            <person name="Satou Y."/>
            <person name="Campbell R.K."/>
            <person name="Chapman J."/>
            <person name="Degnan B."/>
            <person name="De Tomaso A."/>
            <person name="Davidson B."/>
            <person name="Di Gregorio A."/>
            <person name="Gelpke M."/>
            <person name="Goodstein D.M."/>
            <person name="Harafuji N."/>
            <person name="Hastings K.E."/>
            <person name="Ho I."/>
            <person name="Hotta K."/>
            <person name="Huang W."/>
            <person name="Kawashima T."/>
            <person name="Lemaire P."/>
            <person name="Martinez D."/>
            <person name="Meinertzhagen I.A."/>
            <person name="Necula S."/>
            <person name="Nonaka M."/>
            <person name="Putnam N."/>
            <person name="Rash S."/>
            <person name="Saiga H."/>
            <person name="Satake M."/>
            <person name="Terry A."/>
            <person name="Yamada L."/>
            <person name="Wang H.G."/>
            <person name="Awazu S."/>
            <person name="Azumi K."/>
            <person name="Boore J."/>
            <person name="Branno M."/>
            <person name="Chin-Bow S."/>
            <person name="DeSantis R."/>
            <person name="Doyle S."/>
            <person name="Francino P."/>
            <person name="Keys D.N."/>
            <person name="Haga S."/>
            <person name="Hayashi H."/>
            <person name="Hino K."/>
            <person name="Imai K.S."/>
            <person name="Inaba K."/>
            <person name="Kano S."/>
            <person name="Kobayashi K."/>
            <person name="Kobayashi M."/>
            <person name="Lee B.I."/>
            <person name="Makabe K.W."/>
            <person name="Manohar C."/>
            <person name="Matassi G."/>
            <person name="Medina M."/>
            <person name="Mochizuki Y."/>
            <person name="Mount S."/>
            <person name="Morishita T."/>
            <person name="Miura S."/>
            <person name="Nakayama A."/>
            <person name="Nishizaka S."/>
            <person name="Nomoto H."/>
            <person name="Ohta F."/>
            <person name="Oishi K."/>
            <person name="Rigoutsos I."/>
            <person name="Sano M."/>
            <person name="Sasaki A."/>
            <person name="Sasakura Y."/>
            <person name="Shoguchi E."/>
            <person name="Shin-i T."/>
            <person name="Spagnuolo A."/>
            <person name="Stainier D."/>
            <person name="Suzuki M.M."/>
            <person name="Tassy O."/>
            <person name="Takatori N."/>
            <person name="Tokuoka M."/>
            <person name="Yagi K."/>
            <person name="Yoshizaki F."/>
            <person name="Wada S."/>
            <person name="Zhang C."/>
            <person name="Hyatt P.D."/>
            <person name="Larimer F."/>
            <person name="Detter C."/>
            <person name="Doggett N."/>
            <person name="Glavina T."/>
            <person name="Hawkins T."/>
            <person name="Richardson P."/>
            <person name="Lucas S."/>
            <person name="Kohara Y."/>
            <person name="Levine M."/>
            <person name="Satoh N."/>
            <person name="Rokhsar D.S."/>
        </authorList>
    </citation>
    <scope>NUCLEOTIDE SEQUENCE [LARGE SCALE GENOMIC DNA]</scope>
</reference>
<organism evidence="18 19">
    <name type="scientific">Ciona intestinalis</name>
    <name type="common">Transparent sea squirt</name>
    <name type="synonym">Ascidia intestinalis</name>
    <dbReference type="NCBI Taxonomy" id="7719"/>
    <lineage>
        <taxon>Eukaryota</taxon>
        <taxon>Metazoa</taxon>
        <taxon>Chordata</taxon>
        <taxon>Tunicata</taxon>
        <taxon>Ascidiacea</taxon>
        <taxon>Phlebobranchia</taxon>
        <taxon>Cionidae</taxon>
        <taxon>Ciona</taxon>
    </lineage>
</organism>
<dbReference type="Gene3D" id="3.90.380.10">
    <property type="entry name" value="Naphthalene 1,2-dioxygenase Alpha Subunit, Chain A, domain 1"/>
    <property type="match status" value="1"/>
</dbReference>
<dbReference type="GO" id="GO:0051537">
    <property type="term" value="F:2 iron, 2 sulfur cluster binding"/>
    <property type="evidence" value="ECO:0007669"/>
    <property type="project" value="UniProtKB-KW"/>
</dbReference>
<dbReference type="PANTHER" id="PTHR21266:SF32">
    <property type="entry name" value="CHOLESTEROL 7-DESATURASE NVD"/>
    <property type="match status" value="1"/>
</dbReference>
<evidence type="ECO:0000259" key="17">
    <source>
        <dbReference type="PROSITE" id="PS51296"/>
    </source>
</evidence>
<dbReference type="PROSITE" id="PS51296">
    <property type="entry name" value="RIESKE"/>
    <property type="match status" value="1"/>
</dbReference>
<keyword evidence="9" id="KW-0408">Iron</keyword>
<dbReference type="GO" id="GO:0008203">
    <property type="term" value="P:cholesterol metabolic process"/>
    <property type="evidence" value="ECO:0007669"/>
    <property type="project" value="InterPro"/>
</dbReference>
<evidence type="ECO:0000256" key="10">
    <source>
        <dbReference type="ARBA" id="ARBA00023014"/>
    </source>
</evidence>
<evidence type="ECO:0000256" key="13">
    <source>
        <dbReference type="ARBA" id="ARBA00025729"/>
    </source>
</evidence>
<dbReference type="InterPro" id="IPR050584">
    <property type="entry name" value="Cholesterol_7-desaturase"/>
</dbReference>
<evidence type="ECO:0000256" key="2">
    <source>
        <dbReference type="ARBA" id="ARBA00004370"/>
    </source>
</evidence>
<dbReference type="GO" id="GO:0046872">
    <property type="term" value="F:metal ion binding"/>
    <property type="evidence" value="ECO:0007669"/>
    <property type="project" value="UniProtKB-KW"/>
</dbReference>
<evidence type="ECO:0000256" key="15">
    <source>
        <dbReference type="ARBA" id="ARBA00047853"/>
    </source>
</evidence>
<keyword evidence="6" id="KW-0479">Metal-binding</keyword>
<comment type="subcellular location">
    <subcellularLocation>
        <location evidence="2">Membrane</location>
    </subcellularLocation>
</comment>
<comment type="catalytic activity">
    <reaction evidence="16">
        <text>cholesterol + NADPH + O2 + H(+) = 7-dehydrocholesterol + NADP(+) + 2 H2O</text>
        <dbReference type="Rhea" id="RHEA:45024"/>
        <dbReference type="ChEBI" id="CHEBI:15377"/>
        <dbReference type="ChEBI" id="CHEBI:15378"/>
        <dbReference type="ChEBI" id="CHEBI:15379"/>
        <dbReference type="ChEBI" id="CHEBI:16113"/>
        <dbReference type="ChEBI" id="CHEBI:17759"/>
        <dbReference type="ChEBI" id="CHEBI:57783"/>
        <dbReference type="ChEBI" id="CHEBI:58349"/>
        <dbReference type="EC" id="1.14.19.21"/>
    </reaction>
    <physiologicalReaction direction="left-to-right" evidence="16">
        <dbReference type="Rhea" id="RHEA:45025"/>
    </physiologicalReaction>
</comment>